<organism evidence="1 2">
    <name type="scientific">Qipengyuania flava</name>
    <dbReference type="NCBI Taxonomy" id="192812"/>
    <lineage>
        <taxon>Bacteria</taxon>
        <taxon>Pseudomonadati</taxon>
        <taxon>Pseudomonadota</taxon>
        <taxon>Alphaproteobacteria</taxon>
        <taxon>Sphingomonadales</taxon>
        <taxon>Erythrobacteraceae</taxon>
        <taxon>Qipengyuania</taxon>
    </lineage>
</organism>
<evidence type="ECO:0000313" key="1">
    <source>
        <dbReference type="EMBL" id="BBI20514.1"/>
    </source>
</evidence>
<dbReference type="AlphaFoldDB" id="A0A3T1CHN4"/>
<evidence type="ECO:0008006" key="3">
    <source>
        <dbReference type="Google" id="ProtNLM"/>
    </source>
</evidence>
<gene>
    <name evidence="1" type="ORF">EKJ_13610</name>
</gene>
<reference evidence="1 2" key="1">
    <citation type="submission" date="2019-01" db="EMBL/GenBank/DDBJ databases">
        <title>Complete genome sequence of Erythrobacter flavus KJ5.</title>
        <authorList>
            <person name="Kanesaki Y."/>
            <person name="Brotosudarmo T."/>
            <person name="Moriuchi R."/>
            <person name="Awai K."/>
        </authorList>
    </citation>
    <scope>NUCLEOTIDE SEQUENCE [LARGE SCALE GENOMIC DNA]</scope>
    <source>
        <strain evidence="1 2">KJ5</strain>
    </source>
</reference>
<evidence type="ECO:0000313" key="2">
    <source>
        <dbReference type="Proteomes" id="UP000290057"/>
    </source>
</evidence>
<dbReference type="EMBL" id="AP019389">
    <property type="protein sequence ID" value="BBI20514.1"/>
    <property type="molecule type" value="Genomic_DNA"/>
</dbReference>
<protein>
    <recommendedName>
        <fullName evidence="3">Lipoprotein</fullName>
    </recommendedName>
</protein>
<dbReference type="PROSITE" id="PS51257">
    <property type="entry name" value="PROKAR_LIPOPROTEIN"/>
    <property type="match status" value="1"/>
</dbReference>
<proteinExistence type="predicted"/>
<sequence length="277" mass="30646">MKRLLIVLCAPLLLTGCLLSPGRFVSELHLLDNDRFAFTYEGEIEMLALSKLAKMAEGEEQVFEAECYDDEWDIRECTSAELEEQRAQWDAEAEERRATARREAEEMRVLLGDIDPNDPAAADEIAARMQRQRGWERVSYIGEGLFDVEFAVEGTLTHDFVFPTLEGMLGATPFVSVNLREDGKVRVDAPGYFSRAKDNPMFGSASIAKMALAEPDASGEAPRIVRPEGTFTLVTSGRILANNTDEGPAPHAQGQALEWTIGPATHQPPTALIAFDR</sequence>
<keyword evidence="2" id="KW-1185">Reference proteome</keyword>
<dbReference type="RefSeq" id="WP_130586348.1">
    <property type="nucleotide sequence ID" value="NZ_AP019389.1"/>
</dbReference>
<dbReference type="Proteomes" id="UP000290057">
    <property type="component" value="Chromosome"/>
</dbReference>
<accession>A0A3T1CHN4</accession>
<name>A0A3T1CHN4_9SPHN</name>